<proteinExistence type="predicted"/>
<dbReference type="AlphaFoldDB" id="A0A8J4XMS7"/>
<dbReference type="EMBL" id="JACEEZ010024141">
    <property type="protein sequence ID" value="KAG0710500.1"/>
    <property type="molecule type" value="Genomic_DNA"/>
</dbReference>
<reference evidence="1" key="1">
    <citation type="submission" date="2020-07" db="EMBL/GenBank/DDBJ databases">
        <title>The High-quality genome of the commercially important snow crab, Chionoecetes opilio.</title>
        <authorList>
            <person name="Jeong J.-H."/>
            <person name="Ryu S."/>
        </authorList>
    </citation>
    <scope>NUCLEOTIDE SEQUENCE</scope>
    <source>
        <strain evidence="1">MADBK_172401_WGS</strain>
        <tissue evidence="1">Digestive gland</tissue>
    </source>
</reference>
<dbReference type="OrthoDB" id="5949854at2759"/>
<comment type="caution">
    <text evidence="1">The sequence shown here is derived from an EMBL/GenBank/DDBJ whole genome shotgun (WGS) entry which is preliminary data.</text>
</comment>
<evidence type="ECO:0000313" key="2">
    <source>
        <dbReference type="Proteomes" id="UP000770661"/>
    </source>
</evidence>
<organism evidence="1 2">
    <name type="scientific">Chionoecetes opilio</name>
    <name type="common">Atlantic snow crab</name>
    <name type="synonym">Cancer opilio</name>
    <dbReference type="NCBI Taxonomy" id="41210"/>
    <lineage>
        <taxon>Eukaryota</taxon>
        <taxon>Metazoa</taxon>
        <taxon>Ecdysozoa</taxon>
        <taxon>Arthropoda</taxon>
        <taxon>Crustacea</taxon>
        <taxon>Multicrustacea</taxon>
        <taxon>Malacostraca</taxon>
        <taxon>Eumalacostraca</taxon>
        <taxon>Eucarida</taxon>
        <taxon>Decapoda</taxon>
        <taxon>Pleocyemata</taxon>
        <taxon>Brachyura</taxon>
        <taxon>Eubrachyura</taxon>
        <taxon>Majoidea</taxon>
        <taxon>Majidae</taxon>
        <taxon>Chionoecetes</taxon>
    </lineage>
</organism>
<dbReference type="Proteomes" id="UP000770661">
    <property type="component" value="Unassembled WGS sequence"/>
</dbReference>
<keyword evidence="2" id="KW-1185">Reference proteome</keyword>
<evidence type="ECO:0000313" key="1">
    <source>
        <dbReference type="EMBL" id="KAG0710500.1"/>
    </source>
</evidence>
<name>A0A8J4XMS7_CHIOP</name>
<accession>A0A8J4XMS7</accession>
<sequence length="79" mass="8799">MPSDVSEESMSLLEHFVVLMYDRTSDTMEVNDARKQFFAHKSRALENIPPTQAAHQACISPGQLLEPNSGPESRVTNPI</sequence>
<gene>
    <name evidence="1" type="ORF">GWK47_022665</name>
</gene>
<protein>
    <submittedName>
        <fullName evidence="1">Uncharacterized protein</fullName>
    </submittedName>
</protein>